<evidence type="ECO:0000256" key="1">
    <source>
        <dbReference type="SAM" id="Phobius"/>
    </source>
</evidence>
<dbReference type="WBParaSite" id="nRc.2.0.1.t18978-RA">
    <property type="protein sequence ID" value="nRc.2.0.1.t18978-RA"/>
    <property type="gene ID" value="nRc.2.0.1.g18978"/>
</dbReference>
<reference evidence="3" key="1">
    <citation type="submission" date="2022-11" db="UniProtKB">
        <authorList>
            <consortium name="WormBaseParasite"/>
        </authorList>
    </citation>
    <scope>IDENTIFICATION</scope>
</reference>
<keyword evidence="1" id="KW-0812">Transmembrane</keyword>
<evidence type="ECO:0000313" key="2">
    <source>
        <dbReference type="Proteomes" id="UP000887565"/>
    </source>
</evidence>
<keyword evidence="2" id="KW-1185">Reference proteome</keyword>
<dbReference type="Proteomes" id="UP000887565">
    <property type="component" value="Unplaced"/>
</dbReference>
<keyword evidence="1" id="KW-1133">Transmembrane helix</keyword>
<dbReference type="AlphaFoldDB" id="A0A915IZ46"/>
<accession>A0A915IZ46</accession>
<name>A0A915IZ46_ROMCU</name>
<keyword evidence="1" id="KW-0472">Membrane</keyword>
<protein>
    <submittedName>
        <fullName evidence="3">Uncharacterized protein</fullName>
    </submittedName>
</protein>
<feature type="transmembrane region" description="Helical" evidence="1">
    <location>
        <begin position="36"/>
        <end position="54"/>
    </location>
</feature>
<proteinExistence type="predicted"/>
<organism evidence="2 3">
    <name type="scientific">Romanomermis culicivorax</name>
    <name type="common">Nematode worm</name>
    <dbReference type="NCBI Taxonomy" id="13658"/>
    <lineage>
        <taxon>Eukaryota</taxon>
        <taxon>Metazoa</taxon>
        <taxon>Ecdysozoa</taxon>
        <taxon>Nematoda</taxon>
        <taxon>Enoplea</taxon>
        <taxon>Dorylaimia</taxon>
        <taxon>Mermithida</taxon>
        <taxon>Mermithoidea</taxon>
        <taxon>Mermithidae</taxon>
        <taxon>Romanomermis</taxon>
    </lineage>
</organism>
<evidence type="ECO:0000313" key="3">
    <source>
        <dbReference type="WBParaSite" id="nRc.2.0.1.t18978-RA"/>
    </source>
</evidence>
<sequence>MQYTCSVIRPNQKIQLTILELGGDGKWYEMHVYCKAMLLNLPDSVLTIIAYWMLPVMKYHFHLRQLGLALATNMKWSWLK</sequence>